<gene>
    <name evidence="1" type="ORF">NPIL_421391</name>
</gene>
<keyword evidence="2" id="KW-1185">Reference proteome</keyword>
<sequence length="78" mass="8925">MNKRKPQNIAGNSSKTKHKIKYPDVPSVFQSVSQWEGLPVPAYNLKTIEQGSDKSESKIEQHVEEYISEYQVMLPYIG</sequence>
<dbReference type="Proteomes" id="UP000887013">
    <property type="component" value="Unassembled WGS sequence"/>
</dbReference>
<protein>
    <submittedName>
        <fullName evidence="1">Uncharacterized protein</fullName>
    </submittedName>
</protein>
<evidence type="ECO:0000313" key="1">
    <source>
        <dbReference type="EMBL" id="GFS70465.1"/>
    </source>
</evidence>
<organism evidence="1 2">
    <name type="scientific">Nephila pilipes</name>
    <name type="common">Giant wood spider</name>
    <name type="synonym">Nephila maculata</name>
    <dbReference type="NCBI Taxonomy" id="299642"/>
    <lineage>
        <taxon>Eukaryota</taxon>
        <taxon>Metazoa</taxon>
        <taxon>Ecdysozoa</taxon>
        <taxon>Arthropoda</taxon>
        <taxon>Chelicerata</taxon>
        <taxon>Arachnida</taxon>
        <taxon>Araneae</taxon>
        <taxon>Araneomorphae</taxon>
        <taxon>Entelegynae</taxon>
        <taxon>Araneoidea</taxon>
        <taxon>Nephilidae</taxon>
        <taxon>Nephila</taxon>
    </lineage>
</organism>
<dbReference type="EMBL" id="BMAW01000734">
    <property type="protein sequence ID" value="GFS70465.1"/>
    <property type="molecule type" value="Genomic_DNA"/>
</dbReference>
<reference evidence="1" key="1">
    <citation type="submission" date="2020-08" db="EMBL/GenBank/DDBJ databases">
        <title>Multicomponent nature underlies the extraordinary mechanical properties of spider dragline silk.</title>
        <authorList>
            <person name="Kono N."/>
            <person name="Nakamura H."/>
            <person name="Mori M."/>
            <person name="Yoshida Y."/>
            <person name="Ohtoshi R."/>
            <person name="Malay A.D."/>
            <person name="Moran D.A.P."/>
            <person name="Tomita M."/>
            <person name="Numata K."/>
            <person name="Arakawa K."/>
        </authorList>
    </citation>
    <scope>NUCLEOTIDE SEQUENCE</scope>
</reference>
<dbReference type="AlphaFoldDB" id="A0A8X6MP24"/>
<comment type="caution">
    <text evidence="1">The sequence shown here is derived from an EMBL/GenBank/DDBJ whole genome shotgun (WGS) entry which is preliminary data.</text>
</comment>
<evidence type="ECO:0000313" key="2">
    <source>
        <dbReference type="Proteomes" id="UP000887013"/>
    </source>
</evidence>
<proteinExistence type="predicted"/>
<accession>A0A8X6MP24</accession>
<name>A0A8X6MP24_NEPPI</name>